<accession>A0A9P6NQJ1</accession>
<dbReference type="InterPro" id="IPR000070">
    <property type="entry name" value="Pectinesterase_cat"/>
</dbReference>
<evidence type="ECO:0000313" key="7">
    <source>
        <dbReference type="EMBL" id="KAG0150194.1"/>
    </source>
</evidence>
<dbReference type="PANTHER" id="PTHR31321:SF137">
    <property type="entry name" value="PECTIN METHYL ESTERASE (EUROFUNG)"/>
    <property type="match status" value="1"/>
</dbReference>
<dbReference type="EMBL" id="MU167221">
    <property type="protein sequence ID" value="KAG0150194.1"/>
    <property type="molecule type" value="Genomic_DNA"/>
</dbReference>
<dbReference type="SUPFAM" id="SSF51126">
    <property type="entry name" value="Pectin lyase-like"/>
    <property type="match status" value="1"/>
</dbReference>
<gene>
    <name evidence="7" type="ORF">CROQUDRAFT_681776</name>
</gene>
<dbReference type="Proteomes" id="UP000886653">
    <property type="component" value="Unassembled WGS sequence"/>
</dbReference>
<evidence type="ECO:0000256" key="2">
    <source>
        <dbReference type="ARBA" id="ARBA00008891"/>
    </source>
</evidence>
<feature type="non-terminal residue" evidence="7">
    <location>
        <position position="1"/>
    </location>
</feature>
<proteinExistence type="inferred from homology"/>
<sequence>PLVVQGETDNTESYGANKVLIRHDLAAKDAGSNAASAALSVTKNENVTNNYGTGTDTQALALTSKGSQQGYYGCAFSSFQDTVRVFRGIQFFGRCYIEGAVDFIFTRDAMAWFELLTIGIKASQSKETITASGRNSENSPGYLLFNRANIISIGAAARTAYLGRPWAKYARVVFQNSYMSDVINTDGWLAWNPPDDLRTENVTFQEYNNTGPGSLGPRKYGKFINASYHLSDILGSNYTLWVDARFLN</sequence>
<comment type="caution">
    <text evidence="7">The sequence shown here is derived from an EMBL/GenBank/DDBJ whole genome shotgun (WGS) entry which is preliminary data.</text>
</comment>
<evidence type="ECO:0000259" key="6">
    <source>
        <dbReference type="Pfam" id="PF01095"/>
    </source>
</evidence>
<evidence type="ECO:0000256" key="4">
    <source>
        <dbReference type="ARBA" id="ARBA00022801"/>
    </source>
</evidence>
<dbReference type="InterPro" id="IPR012334">
    <property type="entry name" value="Pectin_lyas_fold"/>
</dbReference>
<organism evidence="7 8">
    <name type="scientific">Cronartium quercuum f. sp. fusiforme G11</name>
    <dbReference type="NCBI Taxonomy" id="708437"/>
    <lineage>
        <taxon>Eukaryota</taxon>
        <taxon>Fungi</taxon>
        <taxon>Dikarya</taxon>
        <taxon>Basidiomycota</taxon>
        <taxon>Pucciniomycotina</taxon>
        <taxon>Pucciniomycetes</taxon>
        <taxon>Pucciniales</taxon>
        <taxon>Coleosporiaceae</taxon>
        <taxon>Cronartium</taxon>
    </lineage>
</organism>
<evidence type="ECO:0000313" key="8">
    <source>
        <dbReference type="Proteomes" id="UP000886653"/>
    </source>
</evidence>
<keyword evidence="5" id="KW-0063">Aspartyl esterase</keyword>
<keyword evidence="4" id="KW-0378">Hydrolase</keyword>
<dbReference type="GO" id="GO:0045490">
    <property type="term" value="P:pectin catabolic process"/>
    <property type="evidence" value="ECO:0007669"/>
    <property type="project" value="TreeGrafter"/>
</dbReference>
<comment type="similarity">
    <text evidence="2">Belongs to the pectinesterase family.</text>
</comment>
<dbReference type="AlphaFoldDB" id="A0A9P6NQJ1"/>
<dbReference type="GO" id="GO:0030599">
    <property type="term" value="F:pectinesterase activity"/>
    <property type="evidence" value="ECO:0007669"/>
    <property type="project" value="UniProtKB-EC"/>
</dbReference>
<dbReference type="PANTHER" id="PTHR31321">
    <property type="entry name" value="ACYL-COA THIOESTER HYDROLASE YBHC-RELATED"/>
    <property type="match status" value="1"/>
</dbReference>
<dbReference type="EC" id="3.1.1.11" evidence="3"/>
<protein>
    <recommendedName>
        <fullName evidence="3">pectinesterase</fullName>
        <ecNumber evidence="3">3.1.1.11</ecNumber>
    </recommendedName>
</protein>
<dbReference type="InterPro" id="IPR011050">
    <property type="entry name" value="Pectin_lyase_fold/virulence"/>
</dbReference>
<dbReference type="OrthoDB" id="2019149at2759"/>
<feature type="domain" description="Pectinesterase catalytic" evidence="6">
    <location>
        <begin position="32"/>
        <end position="214"/>
    </location>
</feature>
<dbReference type="Gene3D" id="2.160.20.10">
    <property type="entry name" value="Single-stranded right-handed beta-helix, Pectin lyase-like"/>
    <property type="match status" value="1"/>
</dbReference>
<comment type="pathway">
    <text evidence="1">Glycan metabolism; pectin degradation; 2-dehydro-3-deoxy-D-gluconate from pectin: step 1/5.</text>
</comment>
<keyword evidence="8" id="KW-1185">Reference proteome</keyword>
<reference evidence="7" key="1">
    <citation type="submission" date="2013-11" db="EMBL/GenBank/DDBJ databases">
        <title>Genome sequence of the fusiform rust pathogen reveals effectors for host alternation and coevolution with pine.</title>
        <authorList>
            <consortium name="DOE Joint Genome Institute"/>
            <person name="Smith K."/>
            <person name="Pendleton A."/>
            <person name="Kubisiak T."/>
            <person name="Anderson C."/>
            <person name="Salamov A."/>
            <person name="Aerts A."/>
            <person name="Riley R."/>
            <person name="Clum A."/>
            <person name="Lindquist E."/>
            <person name="Ence D."/>
            <person name="Campbell M."/>
            <person name="Kronenberg Z."/>
            <person name="Feau N."/>
            <person name="Dhillon B."/>
            <person name="Hamelin R."/>
            <person name="Burleigh J."/>
            <person name="Smith J."/>
            <person name="Yandell M."/>
            <person name="Nelson C."/>
            <person name="Grigoriev I."/>
            <person name="Davis J."/>
        </authorList>
    </citation>
    <scope>NUCLEOTIDE SEQUENCE</scope>
    <source>
        <strain evidence="7">G11</strain>
    </source>
</reference>
<dbReference type="GO" id="GO:0042545">
    <property type="term" value="P:cell wall modification"/>
    <property type="evidence" value="ECO:0007669"/>
    <property type="project" value="InterPro"/>
</dbReference>
<dbReference type="Pfam" id="PF01095">
    <property type="entry name" value="Pectinesterase"/>
    <property type="match status" value="1"/>
</dbReference>
<evidence type="ECO:0000256" key="1">
    <source>
        <dbReference type="ARBA" id="ARBA00005184"/>
    </source>
</evidence>
<evidence type="ECO:0000256" key="5">
    <source>
        <dbReference type="ARBA" id="ARBA00023085"/>
    </source>
</evidence>
<evidence type="ECO:0000256" key="3">
    <source>
        <dbReference type="ARBA" id="ARBA00013229"/>
    </source>
</evidence>
<name>A0A9P6NQJ1_9BASI</name>